<protein>
    <submittedName>
        <fullName evidence="2">Uncharacterized protein</fullName>
    </submittedName>
</protein>
<dbReference type="EMBL" id="ML179732">
    <property type="protein sequence ID" value="THU82427.1"/>
    <property type="molecule type" value="Genomic_DNA"/>
</dbReference>
<proteinExistence type="predicted"/>
<keyword evidence="3" id="KW-1185">Reference proteome</keyword>
<evidence type="ECO:0000313" key="3">
    <source>
        <dbReference type="Proteomes" id="UP000297245"/>
    </source>
</evidence>
<sequence length="118" mass="12833">MFDPHQSIVKPPTTFGFTHSSLFSSSSATPSFFLSLTLSPVFVFIFSIDPLVRSTICLISAVKVSNIFASASPFSPSLSPSSSNQKPQNLIHSTQTINHFHPSFLHIFQLSSNPSESS</sequence>
<dbReference type="Proteomes" id="UP000297245">
    <property type="component" value="Unassembled WGS sequence"/>
</dbReference>
<reference evidence="2 3" key="1">
    <citation type="journal article" date="2019" name="Nat. Ecol. Evol.">
        <title>Megaphylogeny resolves global patterns of mushroom evolution.</title>
        <authorList>
            <person name="Varga T."/>
            <person name="Krizsan K."/>
            <person name="Foldi C."/>
            <person name="Dima B."/>
            <person name="Sanchez-Garcia M."/>
            <person name="Sanchez-Ramirez S."/>
            <person name="Szollosi G.J."/>
            <person name="Szarkandi J.G."/>
            <person name="Papp V."/>
            <person name="Albert L."/>
            <person name="Andreopoulos W."/>
            <person name="Angelini C."/>
            <person name="Antonin V."/>
            <person name="Barry K.W."/>
            <person name="Bougher N.L."/>
            <person name="Buchanan P."/>
            <person name="Buyck B."/>
            <person name="Bense V."/>
            <person name="Catcheside P."/>
            <person name="Chovatia M."/>
            <person name="Cooper J."/>
            <person name="Damon W."/>
            <person name="Desjardin D."/>
            <person name="Finy P."/>
            <person name="Geml J."/>
            <person name="Haridas S."/>
            <person name="Hughes K."/>
            <person name="Justo A."/>
            <person name="Karasinski D."/>
            <person name="Kautmanova I."/>
            <person name="Kiss B."/>
            <person name="Kocsube S."/>
            <person name="Kotiranta H."/>
            <person name="LaButti K.M."/>
            <person name="Lechner B.E."/>
            <person name="Liimatainen K."/>
            <person name="Lipzen A."/>
            <person name="Lukacs Z."/>
            <person name="Mihaltcheva S."/>
            <person name="Morgado L.N."/>
            <person name="Niskanen T."/>
            <person name="Noordeloos M.E."/>
            <person name="Ohm R.A."/>
            <person name="Ortiz-Santana B."/>
            <person name="Ovrebo C."/>
            <person name="Racz N."/>
            <person name="Riley R."/>
            <person name="Savchenko A."/>
            <person name="Shiryaev A."/>
            <person name="Soop K."/>
            <person name="Spirin V."/>
            <person name="Szebenyi C."/>
            <person name="Tomsovsky M."/>
            <person name="Tulloss R.E."/>
            <person name="Uehling J."/>
            <person name="Grigoriev I.V."/>
            <person name="Vagvolgyi C."/>
            <person name="Papp T."/>
            <person name="Martin F.M."/>
            <person name="Miettinen O."/>
            <person name="Hibbett D.S."/>
            <person name="Nagy L.G."/>
        </authorList>
    </citation>
    <scope>NUCLEOTIDE SEQUENCE [LARGE SCALE GENOMIC DNA]</scope>
    <source>
        <strain evidence="2 3">CBS 962.96</strain>
    </source>
</reference>
<keyword evidence="1" id="KW-0472">Membrane</keyword>
<organism evidence="2 3">
    <name type="scientific">Dendrothele bispora (strain CBS 962.96)</name>
    <dbReference type="NCBI Taxonomy" id="1314807"/>
    <lineage>
        <taxon>Eukaryota</taxon>
        <taxon>Fungi</taxon>
        <taxon>Dikarya</taxon>
        <taxon>Basidiomycota</taxon>
        <taxon>Agaricomycotina</taxon>
        <taxon>Agaricomycetes</taxon>
        <taxon>Agaricomycetidae</taxon>
        <taxon>Agaricales</taxon>
        <taxon>Agaricales incertae sedis</taxon>
        <taxon>Dendrothele</taxon>
    </lineage>
</organism>
<accession>A0A4S8L1X0</accession>
<evidence type="ECO:0000313" key="2">
    <source>
        <dbReference type="EMBL" id="THU82427.1"/>
    </source>
</evidence>
<keyword evidence="1" id="KW-0812">Transmembrane</keyword>
<name>A0A4S8L1X0_DENBC</name>
<evidence type="ECO:0000256" key="1">
    <source>
        <dbReference type="SAM" id="Phobius"/>
    </source>
</evidence>
<keyword evidence="1" id="KW-1133">Transmembrane helix</keyword>
<dbReference type="AlphaFoldDB" id="A0A4S8L1X0"/>
<gene>
    <name evidence="2" type="ORF">K435DRAFT_872308</name>
</gene>
<feature type="transmembrane region" description="Helical" evidence="1">
    <location>
        <begin position="32"/>
        <end position="52"/>
    </location>
</feature>